<organism evidence="3 4">
    <name type="scientific">Pogona vitticeps</name>
    <name type="common">central bearded dragon</name>
    <dbReference type="NCBI Taxonomy" id="103695"/>
    <lineage>
        <taxon>Eukaryota</taxon>
        <taxon>Metazoa</taxon>
        <taxon>Chordata</taxon>
        <taxon>Craniata</taxon>
        <taxon>Vertebrata</taxon>
        <taxon>Euteleostomi</taxon>
        <taxon>Lepidosauria</taxon>
        <taxon>Squamata</taxon>
        <taxon>Bifurcata</taxon>
        <taxon>Unidentata</taxon>
        <taxon>Episquamata</taxon>
        <taxon>Toxicofera</taxon>
        <taxon>Iguania</taxon>
        <taxon>Acrodonta</taxon>
        <taxon>Agamidae</taxon>
        <taxon>Amphibolurinae</taxon>
        <taxon>Pogona</taxon>
    </lineage>
</organism>
<protein>
    <submittedName>
        <fullName evidence="4">Protein AKNAD1</fullName>
    </submittedName>
</protein>
<dbReference type="PANTHER" id="PTHR21510">
    <property type="entry name" value="AKNA DOMAIN-CONTAINING PROTEIN"/>
    <property type="match status" value="1"/>
</dbReference>
<evidence type="ECO:0000313" key="4">
    <source>
        <dbReference type="RefSeq" id="XP_020640289.2"/>
    </source>
</evidence>
<feature type="compositionally biased region" description="Polar residues" evidence="2">
    <location>
        <begin position="391"/>
        <end position="406"/>
    </location>
</feature>
<evidence type="ECO:0000313" key="3">
    <source>
        <dbReference type="Proteomes" id="UP001652642"/>
    </source>
</evidence>
<dbReference type="AlphaFoldDB" id="A0A6J0T2J5"/>
<sequence>MLCPEDNTDDEQEDLPYDGDMQSSYQHICDSQNLQDFLSTENASQRAFTLTSSHLPVYSKESADCKTQLPLREKNLAMLLSKNDTKCPPTTEKEVWNFVHSGRNQHTSKSKIPDVLLRHFPQEGLSYSCQLIDSETIPEISFTESFDETIVNNTKISERTRISSLVAEEKNNFEQELTCQPIDKNWDSIQVKVMNKTPNLGGERKGCEEYNPEFITQEEHTINEELNFISTSKEEDQNQKFFMETTGSCPDHRHVQRQVHYRLPDFSKVPPKVKIPKRNNINNQTPVIKKIKSSPDLLGKSAVVKGVLEAMNSLESFAAKNQEEEMRMVELDQQLEMLTKQAEAQNHIDNLRFNTKTTPGVKGQGTERTSEWSTVLPVTVPVKPMFNFSQSPLPETQSGRMTSTSPLDDGAAQASVNPPTWQKVAEEETLSQILKEQTQELKTKVETFSKCVAQDVLPAQECHQLLRLLKEQLSQLEQNYFATKEKHCCLQLQNYKYSPKNIVAFDPERKVEGEIFKLEMLLEDIKEKIDETCNPPSSTFATLSSFTPCESVPSPYSRCSESSMISSINESSQNSAMGVNVFKNENSGKNRSHCIEVIPQRVYQQPSQGDLCYPVDQDQPELQNKNAYEKIVKPLENSGLLINKQYIHHRMFSPDQKAEVLEYHRPLTLAQNNSNQEDRDGNLSYWEMRSPPPVNPCNTNNPESNTAGFTLSKGQGNLSCPTDHRFLEGLGNSSKEHNIIIHPRLKIQLSSKQMCSCSSSRSKEVEYKKINRGKLDCERFSVFLDGKATDTDLSGSDSEDTSIFDLPDSSNSGECLEQKMKNHGLWTTGQDKQNYASLHKTDVAFQRISAHKQPEEFIDRLCDRQNLPIPQTRYSRMYDTIILSPQYLSRRHIHGGRSASNLRNRHGEDTDAKTLSSTLDHVLQTADSLKKTTEHMMQVVSEDLAKAKIQPLSHVAASQYYV</sequence>
<dbReference type="OrthoDB" id="9045614at2759"/>
<dbReference type="InterPro" id="IPR052655">
    <property type="entry name" value="AKNA_Centrosome-Trans_reg"/>
</dbReference>
<dbReference type="RefSeq" id="XP_020640289.2">
    <property type="nucleotide sequence ID" value="XM_020784630.2"/>
</dbReference>
<dbReference type="PANTHER" id="PTHR21510:SF16">
    <property type="entry name" value="PROTEIN AKNAD1"/>
    <property type="match status" value="1"/>
</dbReference>
<dbReference type="InParanoid" id="A0A6J0T2J5"/>
<dbReference type="CTD" id="254268"/>
<gene>
    <name evidence="4" type="primary">AKNAD1</name>
</gene>
<proteinExistence type="predicted"/>
<keyword evidence="1" id="KW-0175">Coiled coil</keyword>
<accession>A0A6J0T2J5</accession>
<reference evidence="4" key="1">
    <citation type="submission" date="2025-08" db="UniProtKB">
        <authorList>
            <consortium name="RefSeq"/>
        </authorList>
    </citation>
    <scope>IDENTIFICATION</scope>
</reference>
<evidence type="ECO:0000256" key="2">
    <source>
        <dbReference type="SAM" id="MobiDB-lite"/>
    </source>
</evidence>
<dbReference type="GeneID" id="110074457"/>
<dbReference type="Proteomes" id="UP001652642">
    <property type="component" value="Chromosome 4"/>
</dbReference>
<feature type="region of interest" description="Disordered" evidence="2">
    <location>
        <begin position="391"/>
        <end position="420"/>
    </location>
</feature>
<feature type="coiled-coil region" evidence="1">
    <location>
        <begin position="314"/>
        <end position="348"/>
    </location>
</feature>
<dbReference type="KEGG" id="pvt:110074457"/>
<keyword evidence="3" id="KW-1185">Reference proteome</keyword>
<evidence type="ECO:0000256" key="1">
    <source>
        <dbReference type="SAM" id="Coils"/>
    </source>
</evidence>
<name>A0A6J0T2J5_9SAUR</name>
<feature type="coiled-coil region" evidence="1">
    <location>
        <begin position="459"/>
        <end position="486"/>
    </location>
</feature>